<keyword evidence="3 9" id="KW-0545">Nucleotide biosynthesis</keyword>
<dbReference type="NCBIfam" id="NF002320">
    <property type="entry name" value="PRK01259.1"/>
    <property type="match status" value="1"/>
</dbReference>
<dbReference type="Pfam" id="PF14572">
    <property type="entry name" value="Pribosyl_synth"/>
    <property type="match status" value="1"/>
</dbReference>
<dbReference type="HAMAP" id="MF_00583_B">
    <property type="entry name" value="RibP_PPkinase_B"/>
    <property type="match status" value="1"/>
</dbReference>
<feature type="binding site" evidence="9">
    <location>
        <begin position="224"/>
        <end position="228"/>
    </location>
    <ligand>
        <name>D-ribose 5-phosphate</name>
        <dbReference type="ChEBI" id="CHEBI:78346"/>
    </ligand>
</feature>
<comment type="function">
    <text evidence="9">Involved in the biosynthesis of the central metabolite phospho-alpha-D-ribosyl-1-pyrophosphate (PRPP) via the transfer of pyrophosphoryl group from ATP to 1-hydroxyl of ribose-5-phosphate (Rib-5-P).</text>
</comment>
<reference evidence="11 12" key="1">
    <citation type="submission" date="2024-05" db="EMBL/GenBank/DDBJ databases">
        <authorList>
            <consortium name="Candidatus Magnetaquicoccaceae bacterium FCR-1 genome sequencing consortium"/>
            <person name="Shimoshige H."/>
            <person name="Shimamura S."/>
            <person name="Taoka A."/>
            <person name="Kobayashi H."/>
            <person name="Maekawa T."/>
        </authorList>
    </citation>
    <scope>NUCLEOTIDE SEQUENCE [LARGE SCALE GENOMIC DNA]</scope>
    <source>
        <strain evidence="11 12">FCR-1</strain>
    </source>
</reference>
<dbReference type="InterPro" id="IPR000836">
    <property type="entry name" value="PRTase_dom"/>
</dbReference>
<feature type="domain" description="Ribose-phosphate pyrophosphokinase N-terminal" evidence="10">
    <location>
        <begin position="6"/>
        <end position="122"/>
    </location>
</feature>
<feature type="binding site" evidence="9">
    <location>
        <position position="196"/>
    </location>
    <ligand>
        <name>D-ribose 5-phosphate</name>
        <dbReference type="ChEBI" id="CHEBI:78346"/>
    </ligand>
</feature>
<dbReference type="EMBL" id="BAAFGK010000004">
    <property type="protein sequence ID" value="GAB0057049.1"/>
    <property type="molecule type" value="Genomic_DNA"/>
</dbReference>
<dbReference type="Pfam" id="PF13793">
    <property type="entry name" value="Pribosyltran_N"/>
    <property type="match status" value="1"/>
</dbReference>
<protein>
    <recommendedName>
        <fullName evidence="9">Ribose-phosphate pyrophosphokinase</fullName>
        <shortName evidence="9">RPPK</shortName>
        <ecNumber evidence="9">2.7.6.1</ecNumber>
    </recommendedName>
    <alternativeName>
        <fullName evidence="9">5-phospho-D-ribosyl alpha-1-diphosphate synthase</fullName>
    </alternativeName>
    <alternativeName>
        <fullName evidence="9">Phosphoribosyl diphosphate synthase</fullName>
    </alternativeName>
    <alternativeName>
        <fullName evidence="9">Phosphoribosyl pyrophosphate synthase</fullName>
        <shortName evidence="9">P-Rib-PP synthase</shortName>
        <shortName evidence="9">PRPP synthase</shortName>
        <shortName evidence="9">PRPPase</shortName>
    </alternativeName>
</protein>
<feature type="active site" evidence="9">
    <location>
        <position position="194"/>
    </location>
</feature>
<dbReference type="InterPro" id="IPR005946">
    <property type="entry name" value="Rib-P_diPkinase"/>
</dbReference>
<evidence type="ECO:0000256" key="5">
    <source>
        <dbReference type="ARBA" id="ARBA00022777"/>
    </source>
</evidence>
<reference evidence="11 12" key="2">
    <citation type="submission" date="2024-09" db="EMBL/GenBank/DDBJ databases">
        <title>Draft genome sequence of Candidatus Magnetaquicoccaceae bacterium FCR-1.</title>
        <authorList>
            <person name="Shimoshige H."/>
            <person name="Shimamura S."/>
            <person name="Taoka A."/>
            <person name="Kobayashi H."/>
            <person name="Maekawa T."/>
        </authorList>
    </citation>
    <scope>NUCLEOTIDE SEQUENCE [LARGE SCALE GENOMIC DNA]</scope>
    <source>
        <strain evidence="11 12">FCR-1</strain>
    </source>
</reference>
<comment type="similarity">
    <text evidence="9">Belongs to the ribose-phosphate pyrophosphokinase family. Class I subfamily.</text>
</comment>
<dbReference type="InterPro" id="IPR029057">
    <property type="entry name" value="PRTase-like"/>
</dbReference>
<dbReference type="GO" id="GO:0004749">
    <property type="term" value="F:ribose phosphate diphosphokinase activity"/>
    <property type="evidence" value="ECO:0007669"/>
    <property type="project" value="UniProtKB-EC"/>
</dbReference>
<keyword evidence="4 9" id="KW-0547">Nucleotide-binding</keyword>
<evidence type="ECO:0000256" key="8">
    <source>
        <dbReference type="ARBA" id="ARBA00049535"/>
    </source>
</evidence>
<evidence type="ECO:0000313" key="12">
    <source>
        <dbReference type="Proteomes" id="UP001628193"/>
    </source>
</evidence>
<feature type="binding site" evidence="9">
    <location>
        <begin position="39"/>
        <end position="41"/>
    </location>
    <ligand>
        <name>ATP</name>
        <dbReference type="ChEBI" id="CHEBI:30616"/>
    </ligand>
</feature>
<keyword evidence="5 9" id="KW-0418">Kinase</keyword>
<comment type="cofactor">
    <cofactor evidence="9">
        <name>Mg(2+)</name>
        <dbReference type="ChEBI" id="CHEBI:18420"/>
    </cofactor>
    <text evidence="9">Binds 2 Mg(2+) ions per subunit.</text>
</comment>
<organism evidence="11 12">
    <name type="scientific">Candidatus Magnetaquiglobus chichijimensis</name>
    <dbReference type="NCBI Taxonomy" id="3141448"/>
    <lineage>
        <taxon>Bacteria</taxon>
        <taxon>Pseudomonadati</taxon>
        <taxon>Pseudomonadota</taxon>
        <taxon>Magnetococcia</taxon>
        <taxon>Magnetococcales</taxon>
        <taxon>Candidatus Magnetaquicoccaceae</taxon>
        <taxon>Candidatus Magnetaquiglobus</taxon>
    </lineage>
</organism>
<comment type="subunit">
    <text evidence="9">Homohexamer.</text>
</comment>
<comment type="subcellular location">
    <subcellularLocation>
        <location evidence="9">Cytoplasm</location>
    </subcellularLocation>
</comment>
<feature type="binding site" evidence="9">
    <location>
        <position position="171"/>
    </location>
    <ligand>
        <name>Mg(2+)</name>
        <dbReference type="ChEBI" id="CHEBI:18420"/>
    </ligand>
</feature>
<proteinExistence type="inferred from homology"/>
<dbReference type="SMART" id="SM01400">
    <property type="entry name" value="Pribosyltran_N"/>
    <property type="match status" value="1"/>
</dbReference>
<dbReference type="SUPFAM" id="SSF53271">
    <property type="entry name" value="PRTase-like"/>
    <property type="match status" value="1"/>
</dbReference>
<gene>
    <name evidence="11" type="primary">prsA</name>
    <name evidence="9" type="synonym">prs</name>
    <name evidence="11" type="ORF">SIID45300_01370</name>
</gene>
<dbReference type="PROSITE" id="PS00114">
    <property type="entry name" value="PRPP_SYNTHASE"/>
    <property type="match status" value="1"/>
</dbReference>
<keyword evidence="6 9" id="KW-0067">ATP-binding</keyword>
<dbReference type="EC" id="2.7.6.1" evidence="9"/>
<keyword evidence="2 9" id="KW-0479">Metal-binding</keyword>
<evidence type="ECO:0000259" key="10">
    <source>
        <dbReference type="Pfam" id="PF13793"/>
    </source>
</evidence>
<evidence type="ECO:0000256" key="4">
    <source>
        <dbReference type="ARBA" id="ARBA00022741"/>
    </source>
</evidence>
<dbReference type="InterPro" id="IPR037515">
    <property type="entry name" value="Rib-P_diPkinase_bac"/>
</dbReference>
<evidence type="ECO:0000313" key="11">
    <source>
        <dbReference type="EMBL" id="GAB0057049.1"/>
    </source>
</evidence>
<comment type="pathway">
    <text evidence="9">Metabolic intermediate biosynthesis; 5-phospho-alpha-D-ribose 1-diphosphate biosynthesis; 5-phospho-alpha-D-ribose 1-diphosphate from D-ribose 5-phosphate (route I): step 1/1.</text>
</comment>
<evidence type="ECO:0000256" key="7">
    <source>
        <dbReference type="ARBA" id="ARBA00022842"/>
    </source>
</evidence>
<accession>A0ABQ0C850</accession>
<dbReference type="PANTHER" id="PTHR10210:SF41">
    <property type="entry name" value="RIBOSE-PHOSPHATE PYROPHOSPHOKINASE 1, CHLOROPLASTIC"/>
    <property type="match status" value="1"/>
</dbReference>
<dbReference type="Gene3D" id="3.40.50.2020">
    <property type="match status" value="2"/>
</dbReference>
<name>A0ABQ0C850_9PROT</name>
<dbReference type="CDD" id="cd06223">
    <property type="entry name" value="PRTases_typeI"/>
    <property type="match status" value="1"/>
</dbReference>
<evidence type="ECO:0000256" key="9">
    <source>
        <dbReference type="HAMAP-Rule" id="MF_00583"/>
    </source>
</evidence>
<dbReference type="PANTHER" id="PTHR10210">
    <property type="entry name" value="RIBOSE-PHOSPHATE DIPHOSPHOKINASE FAMILY MEMBER"/>
    <property type="match status" value="1"/>
</dbReference>
<keyword evidence="12" id="KW-1185">Reference proteome</keyword>
<evidence type="ECO:0000256" key="6">
    <source>
        <dbReference type="ARBA" id="ARBA00022840"/>
    </source>
</evidence>
<keyword evidence="1 9" id="KW-0808">Transferase</keyword>
<sequence length="314" mass="34148">MTIEKMRIFSGTANLELGRRIAEYLSVPMANATVRRFADGEIFIQIDENVRGRDVFVVQPTSNPANDHLMELLIMVDALHRASAGRITAVIPYYGYARQDRKEAGRTPITAKLVADLLHASGVKRVLTLDLHAGQIQGFFNMPVDNLYATPVLLAAVRKWGIEDAVVISPDIGGVVRARSYAKRLHVDLAIIDKRRPAPNVAEVHHIIGEVENKHCIIVDDMVDTAGTMIKAAEALLAHGALSVSAVCSHGVLSGVAVQRIQSSVLARLLVTDTIQLSPEALSCPKIEVRSVAPLLGEAIRRICDEESVSSLFV</sequence>
<comment type="catalytic activity">
    <reaction evidence="8 9">
        <text>D-ribose 5-phosphate + ATP = 5-phospho-alpha-D-ribose 1-diphosphate + AMP + H(+)</text>
        <dbReference type="Rhea" id="RHEA:15609"/>
        <dbReference type="ChEBI" id="CHEBI:15378"/>
        <dbReference type="ChEBI" id="CHEBI:30616"/>
        <dbReference type="ChEBI" id="CHEBI:58017"/>
        <dbReference type="ChEBI" id="CHEBI:78346"/>
        <dbReference type="ChEBI" id="CHEBI:456215"/>
        <dbReference type="EC" id="2.7.6.1"/>
    </reaction>
</comment>
<feature type="binding site" evidence="9">
    <location>
        <position position="220"/>
    </location>
    <ligand>
        <name>D-ribose 5-phosphate</name>
        <dbReference type="ChEBI" id="CHEBI:78346"/>
    </ligand>
</feature>
<dbReference type="InterPro" id="IPR029099">
    <property type="entry name" value="Pribosyltran_N"/>
</dbReference>
<evidence type="ECO:0000256" key="1">
    <source>
        <dbReference type="ARBA" id="ARBA00022679"/>
    </source>
</evidence>
<feature type="binding site" evidence="9">
    <location>
        <begin position="98"/>
        <end position="99"/>
    </location>
    <ligand>
        <name>ATP</name>
        <dbReference type="ChEBI" id="CHEBI:30616"/>
    </ligand>
</feature>
<dbReference type="Proteomes" id="UP001628193">
    <property type="component" value="Unassembled WGS sequence"/>
</dbReference>
<keyword evidence="9" id="KW-0963">Cytoplasm</keyword>
<dbReference type="NCBIfam" id="TIGR01251">
    <property type="entry name" value="ribP_PPkin"/>
    <property type="match status" value="1"/>
</dbReference>
<evidence type="ECO:0000256" key="3">
    <source>
        <dbReference type="ARBA" id="ARBA00022727"/>
    </source>
</evidence>
<comment type="caution">
    <text evidence="11">The sequence shown here is derived from an EMBL/GenBank/DDBJ whole genome shotgun (WGS) entry which is preliminary data.</text>
</comment>
<evidence type="ECO:0000256" key="2">
    <source>
        <dbReference type="ARBA" id="ARBA00022723"/>
    </source>
</evidence>
<dbReference type="InterPro" id="IPR000842">
    <property type="entry name" value="PRib_PP_synth_CS"/>
</dbReference>
<keyword evidence="7 9" id="KW-0460">Magnesium</keyword>
<feature type="binding site" evidence="9">
    <location>
        <position position="132"/>
    </location>
    <ligand>
        <name>Mg(2+)</name>
        <dbReference type="ChEBI" id="CHEBI:18420"/>
    </ligand>
</feature>